<dbReference type="PANTHER" id="PTHR12149">
    <property type="entry name" value="FRUCTOSAMINE 3 KINASE-RELATED PROTEIN"/>
    <property type="match status" value="1"/>
</dbReference>
<dbReference type="OrthoDB" id="5772781at2759"/>
<dbReference type="PANTHER" id="PTHR12149:SF8">
    <property type="entry name" value="PROTEIN-RIBULOSAMINE 3-KINASE"/>
    <property type="match status" value="1"/>
</dbReference>
<proteinExistence type="inferred from homology"/>
<dbReference type="Gene3D" id="3.30.200.20">
    <property type="entry name" value="Phosphorylase Kinase, domain 1"/>
    <property type="match status" value="1"/>
</dbReference>
<dbReference type="Gene3D" id="3.90.1200.10">
    <property type="match status" value="1"/>
</dbReference>
<dbReference type="EMBL" id="MCOG01000038">
    <property type="protein sequence ID" value="ORY72695.1"/>
    <property type="molecule type" value="Genomic_DNA"/>
</dbReference>
<dbReference type="PIRSF" id="PIRSF006221">
    <property type="entry name" value="Ketosamine-3-kinase"/>
    <property type="match status" value="1"/>
</dbReference>
<dbReference type="InterPro" id="IPR011009">
    <property type="entry name" value="Kinase-like_dom_sf"/>
</dbReference>
<dbReference type="GO" id="GO:0016301">
    <property type="term" value="F:kinase activity"/>
    <property type="evidence" value="ECO:0007669"/>
    <property type="project" value="UniProtKB-UniRule"/>
</dbReference>
<reference evidence="4 5" key="1">
    <citation type="submission" date="2016-08" db="EMBL/GenBank/DDBJ databases">
        <title>A Parts List for Fungal Cellulosomes Revealed by Comparative Genomics.</title>
        <authorList>
            <consortium name="DOE Joint Genome Institute"/>
            <person name="Haitjema C.H."/>
            <person name="Gilmore S.P."/>
            <person name="Henske J.K."/>
            <person name="Solomon K.V."/>
            <person name="De Groot R."/>
            <person name="Kuo A."/>
            <person name="Mondo S.J."/>
            <person name="Salamov A.A."/>
            <person name="Labutti K."/>
            <person name="Zhao Z."/>
            <person name="Chiniquy J."/>
            <person name="Barry K."/>
            <person name="Brewer H.M."/>
            <person name="Purvine S.O."/>
            <person name="Wright A.T."/>
            <person name="Boxma B."/>
            <person name="Van Alen T."/>
            <person name="Hackstein J.H."/>
            <person name="Baker S.E."/>
            <person name="Grigoriev I.V."/>
            <person name="O'Malley M.A."/>
        </authorList>
    </citation>
    <scope>NUCLEOTIDE SEQUENCE [LARGE SCALE GENOMIC DNA]</scope>
    <source>
        <strain evidence="4 5">G1</strain>
    </source>
</reference>
<keyword evidence="3" id="KW-0808">Transferase</keyword>
<keyword evidence="5" id="KW-1185">Reference proteome</keyword>
<dbReference type="Pfam" id="PF03881">
    <property type="entry name" value="Fructosamin_kin"/>
    <property type="match status" value="1"/>
</dbReference>
<keyword evidence="3 4" id="KW-0418">Kinase</keyword>
<dbReference type="EC" id="2.7.1.172" evidence="1"/>
<dbReference type="AlphaFoldDB" id="A0A1Y2EPB4"/>
<comment type="caution">
    <text evidence="4">The sequence shown here is derived from an EMBL/GenBank/DDBJ whole genome shotgun (WGS) entry which is preliminary data.</text>
</comment>
<dbReference type="SUPFAM" id="SSF56112">
    <property type="entry name" value="Protein kinase-like (PK-like)"/>
    <property type="match status" value="1"/>
</dbReference>
<comment type="catalytic activity">
    <reaction evidence="2">
        <text>N(6)-D-ribulosyl-L-lysyl-[protein] + ATP = N(6)-(3-O-phospho-D-ribulosyl)-L-lysyl-[protein] + ADP + H(+)</text>
        <dbReference type="Rhea" id="RHEA:48432"/>
        <dbReference type="Rhea" id="RHEA-COMP:12103"/>
        <dbReference type="Rhea" id="RHEA-COMP:12104"/>
        <dbReference type="ChEBI" id="CHEBI:15378"/>
        <dbReference type="ChEBI" id="CHEBI:30616"/>
        <dbReference type="ChEBI" id="CHEBI:90418"/>
        <dbReference type="ChEBI" id="CHEBI:90420"/>
        <dbReference type="ChEBI" id="CHEBI:456216"/>
        <dbReference type="EC" id="2.7.1.172"/>
    </reaction>
    <physiologicalReaction direction="left-to-right" evidence="2">
        <dbReference type="Rhea" id="RHEA:48433"/>
    </physiologicalReaction>
</comment>
<comment type="similarity">
    <text evidence="3">Belongs to the fructosamine kinase family.</text>
</comment>
<sequence length="319" mass="36806">MLTMGAPKVPKVILKALKDYEDDIEVLSTSSVGGGCINEAFHYVTNKGDFFVKINKDNDAYEMFMAESKGLEEINRAVEGFAPEPIVYDYLNENKKGGAFLITTYLQLTSNNSRETQVQLAKNLAKMHKHVPLNLKFGFSVPTMCGSTRQDNFYEDNWVEFLKKRRFIPIIHHCLSNSRNPKALKEKGDFLVQHMDLLFKDYSPQLGLIHGDLWSGNWGVNGKTGKPVIFDPAVTYGDHEYELGIMRMFGGFGSYFYEEYFKHFPKQKGFEMRMNLYELYHHLNHMYLFGGSYEYSALTLLNSINKHLEKVINEPDYIY</sequence>
<protein>
    <recommendedName>
        <fullName evidence="1">protein-ribulosamine 3-kinase</fullName>
        <ecNumber evidence="1">2.7.1.172</ecNumber>
    </recommendedName>
</protein>
<evidence type="ECO:0000256" key="2">
    <source>
        <dbReference type="ARBA" id="ARBA00048655"/>
    </source>
</evidence>
<accession>A0A1Y2EPB4</accession>
<gene>
    <name evidence="4" type="ORF">LY90DRAFT_667042</name>
</gene>
<name>A0A1Y2EPB4_9FUNG</name>
<dbReference type="GO" id="GO:0102193">
    <property type="term" value="F:protein-ribulosamine 3-kinase activity"/>
    <property type="evidence" value="ECO:0007669"/>
    <property type="project" value="UniProtKB-EC"/>
</dbReference>
<dbReference type="InterPro" id="IPR016477">
    <property type="entry name" value="Fructo-/Ketosamine-3-kinase"/>
</dbReference>
<evidence type="ECO:0000313" key="4">
    <source>
        <dbReference type="EMBL" id="ORY72695.1"/>
    </source>
</evidence>
<evidence type="ECO:0000256" key="3">
    <source>
        <dbReference type="PIRNR" id="PIRNR006221"/>
    </source>
</evidence>
<dbReference type="Proteomes" id="UP000193920">
    <property type="component" value="Unassembled WGS sequence"/>
</dbReference>
<evidence type="ECO:0000256" key="1">
    <source>
        <dbReference type="ARBA" id="ARBA00011961"/>
    </source>
</evidence>
<organism evidence="4 5">
    <name type="scientific">Neocallimastix californiae</name>
    <dbReference type="NCBI Taxonomy" id="1754190"/>
    <lineage>
        <taxon>Eukaryota</taxon>
        <taxon>Fungi</taxon>
        <taxon>Fungi incertae sedis</taxon>
        <taxon>Chytridiomycota</taxon>
        <taxon>Chytridiomycota incertae sedis</taxon>
        <taxon>Neocallimastigomycetes</taxon>
        <taxon>Neocallimastigales</taxon>
        <taxon>Neocallimastigaceae</taxon>
        <taxon>Neocallimastix</taxon>
    </lineage>
</organism>
<evidence type="ECO:0000313" key="5">
    <source>
        <dbReference type="Proteomes" id="UP000193920"/>
    </source>
</evidence>